<reference evidence="9 10" key="1">
    <citation type="journal article" date="2015" name="J Genomics">
        <title>Whole Genome Sequence of the Soybean Aphid Endosymbiont Buchnera aphidicola and Genetic Differentiation among Biotype-Specific Strains.</title>
        <authorList>
            <person name="Cassone B.J."/>
            <person name="Wenger J.A."/>
            <person name="Michel A.P."/>
        </authorList>
    </citation>
    <scope>NUCLEOTIDE SEQUENCE [LARGE SCALE GENOMIC DNA]</scope>
    <source>
        <strain evidence="9 10">BAg</strain>
    </source>
</reference>
<dbReference type="CDD" id="cd00473">
    <property type="entry name" value="bS6"/>
    <property type="match status" value="1"/>
</dbReference>
<comment type="similarity">
    <text evidence="1 8">Belongs to the bacterial ribosomal protein bS6 family.</text>
</comment>
<dbReference type="STRING" id="1265350.IX46_02915"/>
<dbReference type="InterPro" id="IPR035980">
    <property type="entry name" value="Ribosomal_bS6_sf"/>
</dbReference>
<gene>
    <name evidence="8" type="primary">rpsF</name>
    <name evidence="9" type="ORF">IX46_02915</name>
</gene>
<comment type="function">
    <text evidence="6 8">Binds together with bS18 to 16S ribosomal RNA.</text>
</comment>
<dbReference type="SUPFAM" id="SSF54995">
    <property type="entry name" value="Ribosomal protein S6"/>
    <property type="match status" value="1"/>
</dbReference>
<dbReference type="PANTHER" id="PTHR21011">
    <property type="entry name" value="MITOCHONDRIAL 28S RIBOSOMAL PROTEIN S6"/>
    <property type="match status" value="1"/>
</dbReference>
<dbReference type="InterPro" id="IPR014717">
    <property type="entry name" value="Transl_elong_EF1B/ribsomal_bS6"/>
</dbReference>
<dbReference type="Pfam" id="PF01250">
    <property type="entry name" value="Ribosomal_S6"/>
    <property type="match status" value="1"/>
</dbReference>
<dbReference type="InterPro" id="IPR020814">
    <property type="entry name" value="Ribosomal_S6_plastid/chlpt"/>
</dbReference>
<dbReference type="PATRIC" id="fig|1265350.3.peg.551"/>
<dbReference type="PROSITE" id="PS01048">
    <property type="entry name" value="RIBOSOMAL_S6"/>
    <property type="match status" value="1"/>
</dbReference>
<accession>A0A0M3RSM8</accession>
<dbReference type="EMBL" id="CP009253">
    <property type="protein sequence ID" value="ALD15486.1"/>
    <property type="molecule type" value="Genomic_DNA"/>
</dbReference>
<dbReference type="AlphaFoldDB" id="A0A0M3RSM8"/>
<evidence type="ECO:0000256" key="1">
    <source>
        <dbReference type="ARBA" id="ARBA00009512"/>
    </source>
</evidence>
<dbReference type="KEGG" id="baph:IX46_02915"/>
<dbReference type="InterPro" id="IPR000529">
    <property type="entry name" value="Ribosomal_bS6"/>
</dbReference>
<sequence length="113" mass="13536">MRHYEIIFMVHPDYSDKITTIIEKYKKMILDNLGIIHRLEDWGRRQLSYSINKLHKAHYVLINVEVNPKFINLLATDFRYNTAIIRNMIMSVKKSINEVSPIMKSKEDKKEKK</sequence>
<evidence type="ECO:0000256" key="4">
    <source>
        <dbReference type="ARBA" id="ARBA00022980"/>
    </source>
</evidence>
<evidence type="ECO:0000256" key="3">
    <source>
        <dbReference type="ARBA" id="ARBA00022884"/>
    </source>
</evidence>
<dbReference type="Gene3D" id="3.30.70.60">
    <property type="match status" value="1"/>
</dbReference>
<dbReference type="HAMAP" id="MF_00360">
    <property type="entry name" value="Ribosomal_bS6"/>
    <property type="match status" value="1"/>
</dbReference>
<keyword evidence="3 8" id="KW-0694">RNA-binding</keyword>
<dbReference type="NCBIfam" id="TIGR00166">
    <property type="entry name" value="S6"/>
    <property type="match status" value="1"/>
</dbReference>
<evidence type="ECO:0000313" key="9">
    <source>
        <dbReference type="EMBL" id="ALD15486.1"/>
    </source>
</evidence>
<keyword evidence="5 8" id="KW-0687">Ribonucleoprotein</keyword>
<proteinExistence type="inferred from homology"/>
<keyword evidence="2 8" id="KW-0699">rRNA-binding</keyword>
<evidence type="ECO:0000313" key="10">
    <source>
        <dbReference type="Proteomes" id="UP000066321"/>
    </source>
</evidence>
<name>A0A0M3RSM8_9GAMM</name>
<evidence type="ECO:0000256" key="5">
    <source>
        <dbReference type="ARBA" id="ARBA00023274"/>
    </source>
</evidence>
<dbReference type="GO" id="GO:0022627">
    <property type="term" value="C:cytosolic small ribosomal subunit"/>
    <property type="evidence" value="ECO:0007669"/>
    <property type="project" value="TreeGrafter"/>
</dbReference>
<evidence type="ECO:0000256" key="2">
    <source>
        <dbReference type="ARBA" id="ARBA00022730"/>
    </source>
</evidence>
<dbReference type="RefSeq" id="WP_053940479.1">
    <property type="nucleotide sequence ID" value="NZ_CP009253.1"/>
</dbReference>
<dbReference type="PANTHER" id="PTHR21011:SF1">
    <property type="entry name" value="SMALL RIBOSOMAL SUBUNIT PROTEIN BS6M"/>
    <property type="match status" value="1"/>
</dbReference>
<dbReference type="Proteomes" id="UP000066321">
    <property type="component" value="Chromosome"/>
</dbReference>
<evidence type="ECO:0000256" key="6">
    <source>
        <dbReference type="ARBA" id="ARBA00035104"/>
    </source>
</evidence>
<evidence type="ECO:0000256" key="7">
    <source>
        <dbReference type="ARBA" id="ARBA00035294"/>
    </source>
</evidence>
<keyword evidence="4 8" id="KW-0689">Ribosomal protein</keyword>
<dbReference type="OrthoDB" id="9812702at2"/>
<dbReference type="GO" id="GO:0070181">
    <property type="term" value="F:small ribosomal subunit rRNA binding"/>
    <property type="evidence" value="ECO:0007669"/>
    <property type="project" value="TreeGrafter"/>
</dbReference>
<organism evidence="9 10">
    <name type="scientific">Buchnera aphidicola</name>
    <name type="common">Aphis glycines</name>
    <dbReference type="NCBI Taxonomy" id="1265350"/>
    <lineage>
        <taxon>Bacteria</taxon>
        <taxon>Pseudomonadati</taxon>
        <taxon>Pseudomonadota</taxon>
        <taxon>Gammaproteobacteria</taxon>
        <taxon>Enterobacterales</taxon>
        <taxon>Erwiniaceae</taxon>
        <taxon>Buchnera</taxon>
    </lineage>
</organism>
<dbReference type="GO" id="GO:0003735">
    <property type="term" value="F:structural constituent of ribosome"/>
    <property type="evidence" value="ECO:0007669"/>
    <property type="project" value="InterPro"/>
</dbReference>
<protein>
    <recommendedName>
        <fullName evidence="7 8">Small ribosomal subunit protein bS6</fullName>
    </recommendedName>
</protein>
<dbReference type="GO" id="GO:0006412">
    <property type="term" value="P:translation"/>
    <property type="evidence" value="ECO:0007669"/>
    <property type="project" value="UniProtKB-UniRule"/>
</dbReference>
<dbReference type="InterPro" id="IPR020815">
    <property type="entry name" value="Ribosomal_bS6_CS"/>
</dbReference>
<evidence type="ECO:0000256" key="8">
    <source>
        <dbReference type="HAMAP-Rule" id="MF_00360"/>
    </source>
</evidence>